<sequence length="553" mass="62538">MSKPVIHYLWVGSPTKTDPSAVAGHDIAGPIKMAKELKRQAKSGEEINPVKFWCLAKHAEFYRRQFKSEGVNIQVCSIEGLLRKESSGDLADRVKFVQSYMAESLENEKDVKQRVAFKDLFSLLLLVTQGGYFFDTNVFPEKDKTISLLGEPTVTTAKSGFQQSNDFYMMYSPTRAHPIMLKIFDAWRKTPGLGNLSAFSVDKIPYFDFDKEMGVKKTSYKSYWNGDARGLFYWLDRRPEEFEENLKFGDINQQRTYPSSAKALHDFSLCYLKPPVTEEALLSMPFTTNEAYVASGIDKLYYVNKSTKTCVLVYNESTTLFDIFPSAHSTSKIELAEPSSILRIIDAVENPCNGMPIPNVANCHPEYIINTKNCTLLHQAVLNNNVGQVKSLLKHGARLDLIATYQIKPSGKILEVTPGQLAKYLKYEEMAFLLQAHENQETPAEHPALMEENENESKINKEKIVEILDTLIANIKEGKGGRFAKFKLGIDAKVGKLNDIALRVLDAENINEQKILQEIRNVCAEKRNPLGFFKPHSLAEFEEMVSENQLKHG</sequence>
<reference evidence="2 3" key="1">
    <citation type="submission" date="2015-11" db="EMBL/GenBank/DDBJ databases">
        <title>Genomic analysis of 38 Legionella species identifies large and diverse effector repertoires.</title>
        <authorList>
            <person name="Burstein D."/>
            <person name="Amaro F."/>
            <person name="Zusman T."/>
            <person name="Lifshitz Z."/>
            <person name="Cohen O."/>
            <person name="Gilbert J.A."/>
            <person name="Pupko T."/>
            <person name="Shuman H.A."/>
            <person name="Segal G."/>
        </authorList>
    </citation>
    <scope>NUCLEOTIDE SEQUENCE [LARGE SCALE GENOMIC DNA]</scope>
    <source>
        <strain evidence="2 3">ATCC 43878</strain>
    </source>
</reference>
<feature type="repeat" description="ANK" evidence="1">
    <location>
        <begin position="372"/>
        <end position="404"/>
    </location>
</feature>
<evidence type="ECO:0000313" key="2">
    <source>
        <dbReference type="EMBL" id="KTC81567.1"/>
    </source>
</evidence>
<dbReference type="EMBL" id="LNXV01000029">
    <property type="protein sequence ID" value="KTC81567.1"/>
    <property type="molecule type" value="Genomic_DNA"/>
</dbReference>
<dbReference type="AlphaFoldDB" id="A0A0W0SDN8"/>
<evidence type="ECO:0000313" key="3">
    <source>
        <dbReference type="Proteomes" id="UP000054742"/>
    </source>
</evidence>
<keyword evidence="3" id="KW-1185">Reference proteome</keyword>
<dbReference type="Proteomes" id="UP000054742">
    <property type="component" value="Unassembled WGS sequence"/>
</dbReference>
<dbReference type="SUPFAM" id="SSF48403">
    <property type="entry name" value="Ankyrin repeat"/>
    <property type="match status" value="1"/>
</dbReference>
<dbReference type="InterPro" id="IPR036770">
    <property type="entry name" value="Ankyrin_rpt-contain_sf"/>
</dbReference>
<evidence type="ECO:0000256" key="1">
    <source>
        <dbReference type="PROSITE-ProRule" id="PRU00023"/>
    </source>
</evidence>
<protein>
    <submittedName>
        <fullName evidence="2">Uncharacterized protein</fullName>
    </submittedName>
</protein>
<keyword evidence="1" id="KW-0040">ANK repeat</keyword>
<organism evidence="2 3">
    <name type="scientific">Legionella brunensis</name>
    <dbReference type="NCBI Taxonomy" id="29422"/>
    <lineage>
        <taxon>Bacteria</taxon>
        <taxon>Pseudomonadati</taxon>
        <taxon>Pseudomonadota</taxon>
        <taxon>Gammaproteobacteria</taxon>
        <taxon>Legionellales</taxon>
        <taxon>Legionellaceae</taxon>
        <taxon>Legionella</taxon>
    </lineage>
</organism>
<dbReference type="PROSITE" id="PS50088">
    <property type="entry name" value="ANK_REPEAT"/>
    <property type="match status" value="1"/>
</dbReference>
<dbReference type="RefSeq" id="WP_058442075.1">
    <property type="nucleotide sequence ID" value="NZ_CAAAHU010000005.1"/>
</dbReference>
<gene>
    <name evidence="2" type="ORF">Lbru_2087</name>
</gene>
<comment type="caution">
    <text evidence="2">The sequence shown here is derived from an EMBL/GenBank/DDBJ whole genome shotgun (WGS) entry which is preliminary data.</text>
</comment>
<dbReference type="OrthoDB" id="5654444at2"/>
<accession>A0A0W0SDN8</accession>
<name>A0A0W0SDN8_9GAMM</name>
<dbReference type="InterPro" id="IPR002110">
    <property type="entry name" value="Ankyrin_rpt"/>
</dbReference>
<dbReference type="PATRIC" id="fig|29422.6.peg.2225"/>
<dbReference type="Gene3D" id="1.25.40.20">
    <property type="entry name" value="Ankyrin repeat-containing domain"/>
    <property type="match status" value="1"/>
</dbReference>
<proteinExistence type="predicted"/>